<dbReference type="Proteomes" id="UP000006322">
    <property type="component" value="Unassembled WGS sequence"/>
</dbReference>
<dbReference type="Pfam" id="PF18863">
    <property type="entry name" value="AbiJ_NTD4"/>
    <property type="match status" value="1"/>
</dbReference>
<gene>
    <name evidence="2" type="ORF">GPLA_0820</name>
</gene>
<proteinExistence type="predicted"/>
<evidence type="ECO:0000259" key="1">
    <source>
        <dbReference type="Pfam" id="PF18863"/>
    </source>
</evidence>
<dbReference type="EMBL" id="BAER01000023">
    <property type="protein sequence ID" value="GAC31736.1"/>
    <property type="molecule type" value="Genomic_DNA"/>
</dbReference>
<keyword evidence="3" id="KW-1185">Reference proteome</keyword>
<dbReference type="InterPro" id="IPR049503">
    <property type="entry name" value="AbiJ_NTD4"/>
</dbReference>
<dbReference type="OrthoDB" id="9786278at2"/>
<protein>
    <recommendedName>
        <fullName evidence="1">HEPN AbiJ-N-terminal domain-containing protein</fullName>
    </recommendedName>
</protein>
<comment type="caution">
    <text evidence="2">The sequence shown here is derived from an EMBL/GenBank/DDBJ whole genome shotgun (WGS) entry which is preliminary data.</text>
</comment>
<feature type="domain" description="HEPN AbiJ-N-terminal" evidence="1">
    <location>
        <begin position="4"/>
        <end position="145"/>
    </location>
</feature>
<sequence>MSDFSKRHGFHSVEEAEITIREDAPQELRDFLIQFSYELGIGPKKLRPIVCKMLRKAPNQDNWSEFPNIDCEVRNLIEEARWYKVYDLIERVYEYLCTECFEDRQDEFCEELNEYFIENGIGWKLADGLIEMRGPEGFEVIIKDARTKELESGNETASNELHEAIKDLSRRPKPDSTGAIQHAMASLECVAREVSGARNANLGDILKRGQVEIPPPLDEAVKKAWGFASEFGRHIREGREPKQPEAQLIVGVCASVGHFLLSSESN</sequence>
<reference evidence="3" key="1">
    <citation type="journal article" date="2014" name="Environ. Microbiol.">
        <title>Comparative genomics of the marine bacterial genus Glaciecola reveals the high degree of genomic diversity and genomic characteristic for cold adaptation.</title>
        <authorList>
            <person name="Qin Q.L."/>
            <person name="Xie B.B."/>
            <person name="Yu Y."/>
            <person name="Shu Y.L."/>
            <person name="Rong J.C."/>
            <person name="Zhang Y.J."/>
            <person name="Zhao D.L."/>
            <person name="Chen X.L."/>
            <person name="Zhang X.Y."/>
            <person name="Chen B."/>
            <person name="Zhou B.C."/>
            <person name="Zhang Y.Z."/>
        </authorList>
    </citation>
    <scope>NUCLEOTIDE SEQUENCE [LARGE SCALE GENOMIC DNA]</scope>
    <source>
        <strain evidence="3">LMG 21857</strain>
    </source>
</reference>
<evidence type="ECO:0000313" key="2">
    <source>
        <dbReference type="EMBL" id="GAC31736.1"/>
    </source>
</evidence>
<dbReference type="STRING" id="1129793.GPLA_0820"/>
<organism evidence="2 3">
    <name type="scientific">Paraglaciecola polaris LMG 21857</name>
    <dbReference type="NCBI Taxonomy" id="1129793"/>
    <lineage>
        <taxon>Bacteria</taxon>
        <taxon>Pseudomonadati</taxon>
        <taxon>Pseudomonadota</taxon>
        <taxon>Gammaproteobacteria</taxon>
        <taxon>Alteromonadales</taxon>
        <taxon>Alteromonadaceae</taxon>
        <taxon>Paraglaciecola</taxon>
    </lineage>
</organism>
<dbReference type="RefSeq" id="WP_007103540.1">
    <property type="nucleotide sequence ID" value="NZ_BAER01000023.1"/>
</dbReference>
<accession>K6Z6A8</accession>
<name>K6Z6A8_9ALTE</name>
<dbReference type="AlphaFoldDB" id="K6Z6A8"/>
<evidence type="ECO:0000313" key="3">
    <source>
        <dbReference type="Proteomes" id="UP000006322"/>
    </source>
</evidence>